<accession>V4AK18</accession>
<dbReference type="GeneID" id="20238056"/>
<feature type="repeat" description="RCC1" evidence="2">
    <location>
        <begin position="68"/>
        <end position="120"/>
    </location>
</feature>
<dbReference type="PRINTS" id="PR00633">
    <property type="entry name" value="RCCNDNSATION"/>
</dbReference>
<proteinExistence type="predicted"/>
<dbReference type="InterPro" id="IPR051210">
    <property type="entry name" value="Ub_ligase/GEF_domain"/>
</dbReference>
<feature type="repeat" description="RCC1" evidence="2">
    <location>
        <begin position="17"/>
        <end position="67"/>
    </location>
</feature>
<protein>
    <recommendedName>
        <fullName evidence="3">RCC1-like domain-containing protein</fullName>
    </recommendedName>
</protein>
<evidence type="ECO:0000313" key="4">
    <source>
        <dbReference type="EMBL" id="ESO97437.1"/>
    </source>
</evidence>
<dbReference type="PROSITE" id="PS00626">
    <property type="entry name" value="RCC1_2"/>
    <property type="match status" value="1"/>
</dbReference>
<dbReference type="InterPro" id="IPR058923">
    <property type="entry name" value="RCC1-like_dom"/>
</dbReference>
<evidence type="ECO:0000256" key="1">
    <source>
        <dbReference type="ARBA" id="ARBA00022737"/>
    </source>
</evidence>
<feature type="repeat" description="RCC1" evidence="2">
    <location>
        <begin position="121"/>
        <end position="172"/>
    </location>
</feature>
<keyword evidence="5" id="KW-1185">Reference proteome</keyword>
<dbReference type="PANTHER" id="PTHR22870:SF408">
    <property type="entry name" value="OS09G0560450 PROTEIN"/>
    <property type="match status" value="1"/>
</dbReference>
<feature type="repeat" description="RCC1" evidence="2">
    <location>
        <begin position="220"/>
        <end position="270"/>
    </location>
</feature>
<sequence length="457" mass="50583">MFTGYAEDSYKNLDSCSRILAWGANSYGQLGIGSKEDQLVPRQVIVPGINVRYITGGGGHTVALTDNGKVLVCGSNSKGELGLGQTVNSITTLTPIHSLNSENIIKIDAGWEFTLAINETGDVYAWGSGKKEQLGFKLSDCKVMQQPSKVYLPENVCKIFCGSFHSGALTGCVYIWGCNKYGQNTQGDSIPIILTLPTNIGTIKQIKSGWSHILLLTEDGKVYSWGRGDYGQLGRQCYHQYDKNPGLVDYLPLIQQMSCGSEHNLALDEDGNVYSWGWNEHGICGTGDEENILMPRMLQTISFVKISQILLIFALKNMHQNVDLNVNGDIDLAAQFLVTVNDTWDPRGCIETVKTPEITAGNFSESFSVGSCDHGPFKFSIRSGDRGFKYSIDVLFRSSVIEDASPPTCTIYWNGSYLVPTKEDASESLLPSCYTMDSREGYHMTYYWFYLLSWTFL</sequence>
<dbReference type="OMA" id="GWGNCRK"/>
<keyword evidence="1" id="KW-0677">Repeat</keyword>
<reference evidence="4 5" key="1">
    <citation type="journal article" date="2013" name="Nature">
        <title>Insights into bilaterian evolution from three spiralian genomes.</title>
        <authorList>
            <person name="Simakov O."/>
            <person name="Marletaz F."/>
            <person name="Cho S.J."/>
            <person name="Edsinger-Gonzales E."/>
            <person name="Havlak P."/>
            <person name="Hellsten U."/>
            <person name="Kuo D.H."/>
            <person name="Larsson T."/>
            <person name="Lv J."/>
            <person name="Arendt D."/>
            <person name="Savage R."/>
            <person name="Osoegawa K."/>
            <person name="de Jong P."/>
            <person name="Grimwood J."/>
            <person name="Chapman J.A."/>
            <person name="Shapiro H."/>
            <person name="Aerts A."/>
            <person name="Otillar R.P."/>
            <person name="Terry A.Y."/>
            <person name="Boore J.L."/>
            <person name="Grigoriev I.V."/>
            <person name="Lindberg D.R."/>
            <person name="Seaver E.C."/>
            <person name="Weisblat D.A."/>
            <person name="Putnam N.H."/>
            <person name="Rokhsar D.S."/>
        </authorList>
    </citation>
    <scope>NUCLEOTIDE SEQUENCE [LARGE SCALE GENOMIC DNA]</scope>
</reference>
<dbReference type="InterPro" id="IPR009091">
    <property type="entry name" value="RCC1/BLIP-II"/>
</dbReference>
<dbReference type="PANTHER" id="PTHR22870">
    <property type="entry name" value="REGULATOR OF CHROMOSOME CONDENSATION"/>
    <property type="match status" value="1"/>
</dbReference>
<dbReference type="Pfam" id="PF25390">
    <property type="entry name" value="WD40_RLD"/>
    <property type="match status" value="1"/>
</dbReference>
<dbReference type="Gene3D" id="2.130.10.30">
    <property type="entry name" value="Regulator of chromosome condensation 1/beta-lactamase-inhibitor protein II"/>
    <property type="match status" value="2"/>
</dbReference>
<dbReference type="RefSeq" id="XP_009052025.1">
    <property type="nucleotide sequence ID" value="XM_009053777.1"/>
</dbReference>
<gene>
    <name evidence="4" type="ORF">LOTGIDRAFT_159469</name>
</gene>
<dbReference type="Proteomes" id="UP000030746">
    <property type="component" value="Unassembled WGS sequence"/>
</dbReference>
<dbReference type="PROSITE" id="PS50012">
    <property type="entry name" value="RCC1_3"/>
    <property type="match status" value="5"/>
</dbReference>
<feature type="domain" description="RCC1-like" evidence="3">
    <location>
        <begin position="95"/>
        <end position="305"/>
    </location>
</feature>
<evidence type="ECO:0000259" key="3">
    <source>
        <dbReference type="Pfam" id="PF25390"/>
    </source>
</evidence>
<name>V4AK18_LOTGI</name>
<dbReference type="HOGENOM" id="CLU_598919_0_0_1"/>
<dbReference type="Pfam" id="PF00415">
    <property type="entry name" value="RCC1"/>
    <property type="match status" value="1"/>
</dbReference>
<dbReference type="OrthoDB" id="10256179at2759"/>
<dbReference type="STRING" id="225164.V4AK18"/>
<evidence type="ECO:0000313" key="5">
    <source>
        <dbReference type="Proteomes" id="UP000030746"/>
    </source>
</evidence>
<dbReference type="KEGG" id="lgi:LOTGIDRAFT_159469"/>
<dbReference type="InterPro" id="IPR000408">
    <property type="entry name" value="Reg_chr_condens"/>
</dbReference>
<evidence type="ECO:0000256" key="2">
    <source>
        <dbReference type="PROSITE-ProRule" id="PRU00235"/>
    </source>
</evidence>
<dbReference type="CTD" id="20238056"/>
<dbReference type="EMBL" id="KB201305">
    <property type="protein sequence ID" value="ESO97437.1"/>
    <property type="molecule type" value="Genomic_DNA"/>
</dbReference>
<dbReference type="SUPFAM" id="SSF50985">
    <property type="entry name" value="RCC1/BLIP-II"/>
    <property type="match status" value="1"/>
</dbReference>
<dbReference type="AlphaFoldDB" id="V4AK18"/>
<organism evidence="4 5">
    <name type="scientific">Lottia gigantea</name>
    <name type="common">Giant owl limpet</name>
    <dbReference type="NCBI Taxonomy" id="225164"/>
    <lineage>
        <taxon>Eukaryota</taxon>
        <taxon>Metazoa</taxon>
        <taxon>Spiralia</taxon>
        <taxon>Lophotrochozoa</taxon>
        <taxon>Mollusca</taxon>
        <taxon>Gastropoda</taxon>
        <taxon>Patellogastropoda</taxon>
        <taxon>Lottioidea</taxon>
        <taxon>Lottiidae</taxon>
        <taxon>Lottia</taxon>
    </lineage>
</organism>
<feature type="repeat" description="RCC1" evidence="2">
    <location>
        <begin position="171"/>
        <end position="219"/>
    </location>
</feature>